<evidence type="ECO:0000256" key="2">
    <source>
        <dbReference type="ARBA" id="ARBA00022840"/>
    </source>
</evidence>
<name>A0ABP8LUQ0_9BACT</name>
<dbReference type="RefSeq" id="WP_345027042.1">
    <property type="nucleotide sequence ID" value="NZ_BAABEY010000011.1"/>
</dbReference>
<keyword evidence="1" id="KW-0547">Nucleotide-binding</keyword>
<organism evidence="4 5">
    <name type="scientific">Ravibacter arvi</name>
    <dbReference type="NCBI Taxonomy" id="2051041"/>
    <lineage>
        <taxon>Bacteria</taxon>
        <taxon>Pseudomonadati</taxon>
        <taxon>Bacteroidota</taxon>
        <taxon>Cytophagia</taxon>
        <taxon>Cytophagales</taxon>
        <taxon>Spirosomataceae</taxon>
        <taxon>Ravibacter</taxon>
    </lineage>
</organism>
<feature type="domain" description="ABC transporter" evidence="3">
    <location>
        <begin position="5"/>
        <end position="237"/>
    </location>
</feature>
<dbReference type="SMART" id="SM00382">
    <property type="entry name" value="AAA"/>
    <property type="match status" value="1"/>
</dbReference>
<dbReference type="EMBL" id="BAABEY010000011">
    <property type="protein sequence ID" value="GAA4434962.1"/>
    <property type="molecule type" value="Genomic_DNA"/>
</dbReference>
<evidence type="ECO:0000313" key="5">
    <source>
        <dbReference type="Proteomes" id="UP001501508"/>
    </source>
</evidence>
<gene>
    <name evidence="4" type="ORF">GCM10023091_10650</name>
</gene>
<keyword evidence="5" id="KW-1185">Reference proteome</keyword>
<comment type="caution">
    <text evidence="4">The sequence shown here is derived from an EMBL/GenBank/DDBJ whole genome shotgun (WGS) entry which is preliminary data.</text>
</comment>
<dbReference type="PANTHER" id="PTHR43582">
    <property type="entry name" value="LINEARMYCIN RESISTANCE ATP-BINDING PROTEIN LNRL"/>
    <property type="match status" value="1"/>
</dbReference>
<dbReference type="PANTHER" id="PTHR43582:SF2">
    <property type="entry name" value="LINEARMYCIN RESISTANCE ATP-BINDING PROTEIN LNRL"/>
    <property type="match status" value="1"/>
</dbReference>
<dbReference type="SUPFAM" id="SSF52540">
    <property type="entry name" value="P-loop containing nucleoside triphosphate hydrolases"/>
    <property type="match status" value="1"/>
</dbReference>
<dbReference type="Gene3D" id="3.40.50.300">
    <property type="entry name" value="P-loop containing nucleotide triphosphate hydrolases"/>
    <property type="match status" value="1"/>
</dbReference>
<dbReference type="InterPro" id="IPR017871">
    <property type="entry name" value="ABC_transporter-like_CS"/>
</dbReference>
<dbReference type="InterPro" id="IPR027417">
    <property type="entry name" value="P-loop_NTPase"/>
</dbReference>
<dbReference type="InterPro" id="IPR003439">
    <property type="entry name" value="ABC_transporter-like_ATP-bd"/>
</dbReference>
<evidence type="ECO:0000256" key="1">
    <source>
        <dbReference type="ARBA" id="ARBA00022741"/>
    </source>
</evidence>
<proteinExistence type="predicted"/>
<reference evidence="5" key="1">
    <citation type="journal article" date="2019" name="Int. J. Syst. Evol. Microbiol.">
        <title>The Global Catalogue of Microorganisms (GCM) 10K type strain sequencing project: providing services to taxonomists for standard genome sequencing and annotation.</title>
        <authorList>
            <consortium name="The Broad Institute Genomics Platform"/>
            <consortium name="The Broad Institute Genome Sequencing Center for Infectious Disease"/>
            <person name="Wu L."/>
            <person name="Ma J."/>
        </authorList>
    </citation>
    <scope>NUCLEOTIDE SEQUENCE [LARGE SCALE GENOMIC DNA]</scope>
    <source>
        <strain evidence="5">JCM 31920</strain>
    </source>
</reference>
<keyword evidence="2 4" id="KW-0067">ATP-binding</keyword>
<dbReference type="Pfam" id="PF00005">
    <property type="entry name" value="ABC_tran"/>
    <property type="match status" value="1"/>
</dbReference>
<dbReference type="GO" id="GO:0005524">
    <property type="term" value="F:ATP binding"/>
    <property type="evidence" value="ECO:0007669"/>
    <property type="project" value="UniProtKB-KW"/>
</dbReference>
<protein>
    <submittedName>
        <fullName evidence="4">ABC transporter ATP-binding protein</fullName>
    </submittedName>
</protein>
<dbReference type="Proteomes" id="UP001501508">
    <property type="component" value="Unassembled WGS sequence"/>
</dbReference>
<dbReference type="PROSITE" id="PS50893">
    <property type="entry name" value="ABC_TRANSPORTER_2"/>
    <property type="match status" value="1"/>
</dbReference>
<dbReference type="PROSITE" id="PS00211">
    <property type="entry name" value="ABC_TRANSPORTER_1"/>
    <property type="match status" value="1"/>
</dbReference>
<sequence length="247" mass="27288">MSIGIGIDSIRYRYPGEDFEALRSVRFSVEPGDIFGLLGPNGAGKTTLMSIMVGILKADSGTVSYHDGGSRLDERRIRRVIGYVPQDYAFYQELTPVQNLAYFGAMYDLPRKVIRSRTEELLHVLGLSNVADKKVGFFSGGMKRRINLAIGIIHEPGVIFLDEPTVGVDVQSKQAIVDFLKRLNAHNTTIVYTSHHLAEAEELCNRIALIDNGAVIAYDHLSALLKANNSKDLQSLFLNLTGAGYRD</sequence>
<accession>A0ABP8LUQ0</accession>
<dbReference type="InterPro" id="IPR003593">
    <property type="entry name" value="AAA+_ATPase"/>
</dbReference>
<evidence type="ECO:0000259" key="3">
    <source>
        <dbReference type="PROSITE" id="PS50893"/>
    </source>
</evidence>
<evidence type="ECO:0000313" key="4">
    <source>
        <dbReference type="EMBL" id="GAA4434962.1"/>
    </source>
</evidence>